<dbReference type="Proteomes" id="UP001550739">
    <property type="component" value="Unassembled WGS sequence"/>
</dbReference>
<evidence type="ECO:0000313" key="2">
    <source>
        <dbReference type="Proteomes" id="UP001550739"/>
    </source>
</evidence>
<sequence>MVHHSGHPVSSRENAKLVPAQAVEELRDEGVGFAGYAAGA</sequence>
<accession>A0ABV2ZVI8</accession>
<protein>
    <submittedName>
        <fullName evidence="1">Uncharacterized protein</fullName>
    </submittedName>
</protein>
<keyword evidence="2" id="KW-1185">Reference proteome</keyword>
<dbReference type="EMBL" id="JBEZVE010000029">
    <property type="protein sequence ID" value="MEU3786563.1"/>
    <property type="molecule type" value="Genomic_DNA"/>
</dbReference>
<organism evidence="1 2">
    <name type="scientific">Streptomyces sp. 900129855</name>
    <dbReference type="NCBI Taxonomy" id="3155129"/>
    <lineage>
        <taxon>Bacteria</taxon>
        <taxon>Bacillati</taxon>
        <taxon>Actinomycetota</taxon>
        <taxon>Actinomycetes</taxon>
        <taxon>Kitasatosporales</taxon>
        <taxon>Streptomycetaceae</taxon>
        <taxon>Streptomyces</taxon>
    </lineage>
</organism>
<reference evidence="1 2" key="1">
    <citation type="submission" date="2024-06" db="EMBL/GenBank/DDBJ databases">
        <title>The Natural Products Discovery Center: Release of the First 8490 Sequenced Strains for Exploring Actinobacteria Biosynthetic Diversity.</title>
        <authorList>
            <person name="Kalkreuter E."/>
            <person name="Kautsar S.A."/>
            <person name="Yang D."/>
            <person name="Bader C.D."/>
            <person name="Teijaro C.N."/>
            <person name="Fluegel L."/>
            <person name="Davis C.M."/>
            <person name="Simpson J.R."/>
            <person name="Lauterbach L."/>
            <person name="Steele A.D."/>
            <person name="Gui C."/>
            <person name="Meng S."/>
            <person name="Li G."/>
            <person name="Viehrig K."/>
            <person name="Ye F."/>
            <person name="Su P."/>
            <person name="Kiefer A.F."/>
            <person name="Nichols A."/>
            <person name="Cepeda A.J."/>
            <person name="Yan W."/>
            <person name="Fan B."/>
            <person name="Jiang Y."/>
            <person name="Adhikari A."/>
            <person name="Zheng C.-J."/>
            <person name="Schuster L."/>
            <person name="Cowan T.M."/>
            <person name="Smanski M.J."/>
            <person name="Chevrette M.G."/>
            <person name="De Carvalho L.P.S."/>
            <person name="Shen B."/>
        </authorList>
    </citation>
    <scope>NUCLEOTIDE SEQUENCE [LARGE SCALE GENOMIC DNA]</scope>
    <source>
        <strain evidence="1 2">NPDC033843</strain>
    </source>
</reference>
<name>A0ABV2ZVI8_9ACTN</name>
<gene>
    <name evidence="1" type="ORF">AB0E89_39550</name>
</gene>
<dbReference type="RefSeq" id="WP_361708618.1">
    <property type="nucleotide sequence ID" value="NZ_JBEZVE010000029.1"/>
</dbReference>
<comment type="caution">
    <text evidence="1">The sequence shown here is derived from an EMBL/GenBank/DDBJ whole genome shotgun (WGS) entry which is preliminary data.</text>
</comment>
<proteinExistence type="predicted"/>
<evidence type="ECO:0000313" key="1">
    <source>
        <dbReference type="EMBL" id="MEU3786563.1"/>
    </source>
</evidence>